<reference evidence="3" key="1">
    <citation type="journal article" date="2019" name="Sci. Rep.">
        <title>Draft genome of Tanacetum cinerariifolium, the natural source of mosquito coil.</title>
        <authorList>
            <person name="Yamashiro T."/>
            <person name="Shiraishi A."/>
            <person name="Satake H."/>
            <person name="Nakayama K."/>
        </authorList>
    </citation>
    <scope>NUCLEOTIDE SEQUENCE</scope>
</reference>
<gene>
    <name evidence="3" type="ORF">Tci_050628</name>
</gene>
<keyword evidence="1" id="KW-0175">Coiled coil</keyword>
<name>A0A6L2MXR8_TANCI</name>
<dbReference type="AlphaFoldDB" id="A0A6L2MXR8"/>
<proteinExistence type="predicted"/>
<feature type="region of interest" description="Disordered" evidence="2">
    <location>
        <begin position="40"/>
        <end position="61"/>
    </location>
</feature>
<feature type="coiled-coil region" evidence="1">
    <location>
        <begin position="265"/>
        <end position="292"/>
    </location>
</feature>
<organism evidence="3">
    <name type="scientific">Tanacetum cinerariifolium</name>
    <name type="common">Dalmatian daisy</name>
    <name type="synonym">Chrysanthemum cinerariifolium</name>
    <dbReference type="NCBI Taxonomy" id="118510"/>
    <lineage>
        <taxon>Eukaryota</taxon>
        <taxon>Viridiplantae</taxon>
        <taxon>Streptophyta</taxon>
        <taxon>Embryophyta</taxon>
        <taxon>Tracheophyta</taxon>
        <taxon>Spermatophyta</taxon>
        <taxon>Magnoliopsida</taxon>
        <taxon>eudicotyledons</taxon>
        <taxon>Gunneridae</taxon>
        <taxon>Pentapetalae</taxon>
        <taxon>asterids</taxon>
        <taxon>campanulids</taxon>
        <taxon>Asterales</taxon>
        <taxon>Asteraceae</taxon>
        <taxon>Asteroideae</taxon>
        <taxon>Anthemideae</taxon>
        <taxon>Anthemidinae</taxon>
        <taxon>Tanacetum</taxon>
    </lineage>
</organism>
<protein>
    <recommendedName>
        <fullName evidence="4">Transposase (Putative), gypsy type</fullName>
    </recommendedName>
</protein>
<sequence length="510" mass="56185">MSAITDIRYVLAQKALDAFCAKFHIPRESRRQGKRKFVVVDAGGVSQPPKKQRGDHGTPSGASIGAFVSVTLKREDGDHTDSVAEPNLLTIGALQRFVVSSDSSHHSGTKVTEAEVDSLIRSFIPIITVVTTITSTVDPTLVTKEKFLEPYPFGAGSSFAGETDPIAGVPQWSVMNGSRLDDSHLFIEFNVGAAPQMSLSVEVRMRAEYNVKEKRRLKSVVESQGELLKSREEEIESLKARLLLREVEAAKAIHLRAEASNFETVTELETSVESKERELTDLNALVTSVKSQNDNLAKRIHELEMSSGGLQEKVTVYKNFMEQLERFQDDRMKVVNDKFDKLYTEFVEMALHLEEKFYPHLLTTISSRRWLLTQGMKLAIIKCLNSPKYLSTLGAAISKAIKKVRGSCFPSRSLNLYAPFPSASVTSYGPSHLGPSFLVSSAWLDRCSGTQALSFYTKSTSDVLNVGMPISAGMTASIPYVNENGVSSLLDIIMTIGLGMFDRSKVLADA</sequence>
<evidence type="ECO:0000256" key="2">
    <source>
        <dbReference type="SAM" id="MobiDB-lite"/>
    </source>
</evidence>
<evidence type="ECO:0000256" key="1">
    <source>
        <dbReference type="SAM" id="Coils"/>
    </source>
</evidence>
<comment type="caution">
    <text evidence="3">The sequence shown here is derived from an EMBL/GenBank/DDBJ whole genome shotgun (WGS) entry which is preliminary data.</text>
</comment>
<evidence type="ECO:0000313" key="3">
    <source>
        <dbReference type="EMBL" id="GEU78650.1"/>
    </source>
</evidence>
<evidence type="ECO:0008006" key="4">
    <source>
        <dbReference type="Google" id="ProtNLM"/>
    </source>
</evidence>
<accession>A0A6L2MXR8</accession>
<dbReference type="EMBL" id="BKCJ010007716">
    <property type="protein sequence ID" value="GEU78650.1"/>
    <property type="molecule type" value="Genomic_DNA"/>
</dbReference>